<keyword evidence="2" id="KW-1185">Reference proteome</keyword>
<dbReference type="EMBL" id="JAJJMA010019950">
    <property type="protein sequence ID" value="MCL7023225.1"/>
    <property type="molecule type" value="Genomic_DNA"/>
</dbReference>
<proteinExistence type="predicted"/>
<sequence>MVSKRLYESVFGFSNKMEGEYEAEDREEQESFKSCFTVVEVVVDKDGTETLYSPEHEKYSNQLVEELPAKFTDVNVTTQAEDDGPLPDIAKLQGFHRTSALREKDLGDEVRNIQMQHITSTRQRLPRKKVSELILKKLAASFFQQQWTESFDNSTT</sequence>
<name>A0AA41UUN8_PAPNU</name>
<gene>
    <name evidence="1" type="ORF">MKW94_018741</name>
</gene>
<dbReference type="AlphaFoldDB" id="A0AA41UUN8"/>
<dbReference type="Proteomes" id="UP001177140">
    <property type="component" value="Unassembled WGS sequence"/>
</dbReference>
<reference evidence="1" key="1">
    <citation type="submission" date="2022-03" db="EMBL/GenBank/DDBJ databases">
        <title>A functionally conserved STORR gene fusion in Papaver species that diverged 16.8 million years ago.</title>
        <authorList>
            <person name="Catania T."/>
        </authorList>
    </citation>
    <scope>NUCLEOTIDE SEQUENCE</scope>
    <source>
        <strain evidence="1">S-191538</strain>
    </source>
</reference>
<organism evidence="1 2">
    <name type="scientific">Papaver nudicaule</name>
    <name type="common">Iceland poppy</name>
    <dbReference type="NCBI Taxonomy" id="74823"/>
    <lineage>
        <taxon>Eukaryota</taxon>
        <taxon>Viridiplantae</taxon>
        <taxon>Streptophyta</taxon>
        <taxon>Embryophyta</taxon>
        <taxon>Tracheophyta</taxon>
        <taxon>Spermatophyta</taxon>
        <taxon>Magnoliopsida</taxon>
        <taxon>Ranunculales</taxon>
        <taxon>Papaveraceae</taxon>
        <taxon>Papaveroideae</taxon>
        <taxon>Papaver</taxon>
    </lineage>
</organism>
<evidence type="ECO:0000313" key="2">
    <source>
        <dbReference type="Proteomes" id="UP001177140"/>
    </source>
</evidence>
<accession>A0AA41UUN8</accession>
<protein>
    <submittedName>
        <fullName evidence="1">Uncharacterized protein</fullName>
    </submittedName>
</protein>
<evidence type="ECO:0000313" key="1">
    <source>
        <dbReference type="EMBL" id="MCL7023225.1"/>
    </source>
</evidence>
<comment type="caution">
    <text evidence="1">The sequence shown here is derived from an EMBL/GenBank/DDBJ whole genome shotgun (WGS) entry which is preliminary data.</text>
</comment>